<gene>
    <name evidence="1" type="ORF">L1987_08826</name>
</gene>
<comment type="caution">
    <text evidence="1">The sequence shown here is derived from an EMBL/GenBank/DDBJ whole genome shotgun (WGS) entry which is preliminary data.</text>
</comment>
<keyword evidence="2" id="KW-1185">Reference proteome</keyword>
<dbReference type="Proteomes" id="UP001056120">
    <property type="component" value="Linkage Group LG03"/>
</dbReference>
<name>A0ACB9JPD5_9ASTR</name>
<evidence type="ECO:0000313" key="2">
    <source>
        <dbReference type="Proteomes" id="UP001056120"/>
    </source>
</evidence>
<dbReference type="EMBL" id="CM042020">
    <property type="protein sequence ID" value="KAI3821262.1"/>
    <property type="molecule type" value="Genomic_DNA"/>
</dbReference>
<reference evidence="1 2" key="2">
    <citation type="journal article" date="2022" name="Mol. Ecol. Resour.">
        <title>The genomes of chicory, endive, great burdock and yacon provide insights into Asteraceae paleo-polyploidization history and plant inulin production.</title>
        <authorList>
            <person name="Fan W."/>
            <person name="Wang S."/>
            <person name="Wang H."/>
            <person name="Wang A."/>
            <person name="Jiang F."/>
            <person name="Liu H."/>
            <person name="Zhao H."/>
            <person name="Xu D."/>
            <person name="Zhang Y."/>
        </authorList>
    </citation>
    <scope>NUCLEOTIDE SEQUENCE [LARGE SCALE GENOMIC DNA]</scope>
    <source>
        <strain evidence="2">cv. Yunnan</strain>
        <tissue evidence="1">Leaves</tissue>
    </source>
</reference>
<sequence>MWMTTVEVVLSGCGCSKVRRRVNVVGVVVTGGEGDRTIEMMGLLPGKESLLDSGEHEQPANVYVPSPPHQQQQDDDDIPDVVIHFGEASDDSSTEFDFVLKALNKGKYVPLDPTSTSHPDSSSTQSDAHDKKIQELEEKVEKLEAQVVGLQGQIDVLQHDDFQLRTCQGNSKYLAARQTIIDKQQKEILLNKRQIAEIQTLAQGESMSSQQEAPVTEKADDKGKATETSEAIDDSICQDSDSDQADTIEALIDLDDIDMIDDDDNDDLGDDVSLEIEVEKNTHVSFEGFQDQFNQEQEPGVSKPTTPVTVPDSTSEPTVQDETPSLYKNIGMTKE</sequence>
<protein>
    <submittedName>
        <fullName evidence="1">Uncharacterized protein</fullName>
    </submittedName>
</protein>
<proteinExistence type="predicted"/>
<reference evidence="2" key="1">
    <citation type="journal article" date="2022" name="Mol. Ecol. Resour.">
        <title>The genomes of chicory, endive, great burdock and yacon provide insights into Asteraceae palaeo-polyploidization history and plant inulin production.</title>
        <authorList>
            <person name="Fan W."/>
            <person name="Wang S."/>
            <person name="Wang H."/>
            <person name="Wang A."/>
            <person name="Jiang F."/>
            <person name="Liu H."/>
            <person name="Zhao H."/>
            <person name="Xu D."/>
            <person name="Zhang Y."/>
        </authorList>
    </citation>
    <scope>NUCLEOTIDE SEQUENCE [LARGE SCALE GENOMIC DNA]</scope>
    <source>
        <strain evidence="2">cv. Yunnan</strain>
    </source>
</reference>
<accession>A0ACB9JPD5</accession>
<evidence type="ECO:0000313" key="1">
    <source>
        <dbReference type="EMBL" id="KAI3821262.1"/>
    </source>
</evidence>
<organism evidence="1 2">
    <name type="scientific">Smallanthus sonchifolius</name>
    <dbReference type="NCBI Taxonomy" id="185202"/>
    <lineage>
        <taxon>Eukaryota</taxon>
        <taxon>Viridiplantae</taxon>
        <taxon>Streptophyta</taxon>
        <taxon>Embryophyta</taxon>
        <taxon>Tracheophyta</taxon>
        <taxon>Spermatophyta</taxon>
        <taxon>Magnoliopsida</taxon>
        <taxon>eudicotyledons</taxon>
        <taxon>Gunneridae</taxon>
        <taxon>Pentapetalae</taxon>
        <taxon>asterids</taxon>
        <taxon>campanulids</taxon>
        <taxon>Asterales</taxon>
        <taxon>Asteraceae</taxon>
        <taxon>Asteroideae</taxon>
        <taxon>Heliantheae alliance</taxon>
        <taxon>Millerieae</taxon>
        <taxon>Smallanthus</taxon>
    </lineage>
</organism>